<dbReference type="OrthoDB" id="10253553at2759"/>
<dbReference type="GO" id="GO:0070847">
    <property type="term" value="C:core mediator complex"/>
    <property type="evidence" value="ECO:0007669"/>
    <property type="project" value="TreeGrafter"/>
</dbReference>
<keyword evidence="5 6" id="KW-0539">Nucleus</keyword>
<keyword evidence="4 6" id="KW-0804">Transcription</keyword>
<comment type="caution">
    <text evidence="8">The sequence shown here is derived from an EMBL/GenBank/DDBJ whole genome shotgun (WGS) entry which is preliminary data.</text>
</comment>
<dbReference type="GO" id="GO:0016592">
    <property type="term" value="C:mediator complex"/>
    <property type="evidence" value="ECO:0007669"/>
    <property type="project" value="InterPro"/>
</dbReference>
<evidence type="ECO:0000256" key="3">
    <source>
        <dbReference type="ARBA" id="ARBA00023015"/>
    </source>
</evidence>
<dbReference type="Proteomes" id="UP000614601">
    <property type="component" value="Unassembled WGS sequence"/>
</dbReference>
<dbReference type="InterPro" id="IPR037212">
    <property type="entry name" value="Med7/Med21-like"/>
</dbReference>
<evidence type="ECO:0000313" key="8">
    <source>
        <dbReference type="EMBL" id="CAD5224833.1"/>
    </source>
</evidence>
<dbReference type="AlphaFoldDB" id="A0A811L927"/>
<evidence type="ECO:0000313" key="9">
    <source>
        <dbReference type="Proteomes" id="UP000614601"/>
    </source>
</evidence>
<dbReference type="InterPro" id="IPR044888">
    <property type="entry name" value="Mediatior_Med7_sf"/>
</dbReference>
<dbReference type="EMBL" id="CAJFDH010000005">
    <property type="protein sequence ID" value="CAD5224833.1"/>
    <property type="molecule type" value="Genomic_DNA"/>
</dbReference>
<keyword evidence="9" id="KW-1185">Reference proteome</keyword>
<evidence type="ECO:0000256" key="2">
    <source>
        <dbReference type="ARBA" id="ARBA00009994"/>
    </source>
</evidence>
<feature type="compositionally biased region" description="Polar residues" evidence="7">
    <location>
        <begin position="327"/>
        <end position="338"/>
    </location>
</feature>
<comment type="subunit">
    <text evidence="6">Component of the Mediator complex.</text>
</comment>
<comment type="similarity">
    <text evidence="2 6">Belongs to the Mediator complex subunit 7 family.</text>
</comment>
<dbReference type="Gene3D" id="6.10.140.200">
    <property type="match status" value="1"/>
</dbReference>
<dbReference type="EMBL" id="CAJFCW020000005">
    <property type="protein sequence ID" value="CAG9120243.1"/>
    <property type="molecule type" value="Genomic_DNA"/>
</dbReference>
<dbReference type="Proteomes" id="UP000783686">
    <property type="component" value="Unassembled WGS sequence"/>
</dbReference>
<reference evidence="8" key="1">
    <citation type="submission" date="2020-09" db="EMBL/GenBank/DDBJ databases">
        <authorList>
            <person name="Kikuchi T."/>
        </authorList>
    </citation>
    <scope>NUCLEOTIDE SEQUENCE</scope>
    <source>
        <strain evidence="8">SH1</strain>
    </source>
</reference>
<keyword evidence="3 6" id="KW-0805">Transcription regulation</keyword>
<organism evidence="8 9">
    <name type="scientific">Bursaphelenchus okinawaensis</name>
    <dbReference type="NCBI Taxonomy" id="465554"/>
    <lineage>
        <taxon>Eukaryota</taxon>
        <taxon>Metazoa</taxon>
        <taxon>Ecdysozoa</taxon>
        <taxon>Nematoda</taxon>
        <taxon>Chromadorea</taxon>
        <taxon>Rhabditida</taxon>
        <taxon>Tylenchina</taxon>
        <taxon>Tylenchomorpha</taxon>
        <taxon>Aphelenchoidea</taxon>
        <taxon>Aphelenchoididae</taxon>
        <taxon>Bursaphelenchus</taxon>
    </lineage>
</organism>
<dbReference type="PANTHER" id="PTHR21428:SF11">
    <property type="entry name" value="MEDIATOR OF RNA POLYMERASE II TRANSCRIPTION SUBUNIT 7"/>
    <property type="match status" value="1"/>
</dbReference>
<feature type="region of interest" description="Disordered" evidence="7">
    <location>
        <begin position="251"/>
        <end position="393"/>
    </location>
</feature>
<evidence type="ECO:0000256" key="4">
    <source>
        <dbReference type="ARBA" id="ARBA00023163"/>
    </source>
</evidence>
<evidence type="ECO:0000256" key="7">
    <source>
        <dbReference type="SAM" id="MobiDB-lite"/>
    </source>
</evidence>
<protein>
    <recommendedName>
        <fullName evidence="6">Mediator of RNA polymerase II transcription subunit 7</fullName>
    </recommendedName>
</protein>
<dbReference type="InterPro" id="IPR009244">
    <property type="entry name" value="Mediatior_Med7"/>
</dbReference>
<dbReference type="GO" id="GO:0003712">
    <property type="term" value="F:transcription coregulator activity"/>
    <property type="evidence" value="ECO:0007669"/>
    <property type="project" value="InterPro"/>
</dbReference>
<comment type="subcellular location">
    <subcellularLocation>
        <location evidence="1 6">Nucleus</location>
    </subcellularLocation>
</comment>
<accession>A0A811L927</accession>
<sequence>MQQNVSPYPTPPEYSLNYTNDNIRAGNIPKPPPVPSKFKIFNEEYTLDGPMMPALQDLEITKYYNSKEPWKSELKKLNFSVVAAFLDLLDILIKNPQHADRKEKIETIRTLFINMHHLINEHRPVQARETLVEMMKKQNKDLAGVIERLTLLLKNVKTKTVEVHKELEECKLDLIVPECSSSSLSPPEHKVMSYNIIQNRRLTDREIKRQEFKCREDALKKHMKLMKLAQEEKPEFTETFNDDDLVDNEENEAQELEKAESSGSESSEVNEDDFIEEEKSSDSEEEVVKDDVLEVAVEYMDDDEDDEDDDDDDLEDVMDDSEEEKNASSPQTEASADNNVGLEPPSEFVDDKRVDDPDAEMTMMAEDESQNFPLSPELDNNDSGDNSDQERQE</sequence>
<keyword evidence="6" id="KW-0010">Activator</keyword>
<feature type="compositionally biased region" description="Acidic residues" evidence="7">
    <location>
        <begin position="299"/>
        <end position="323"/>
    </location>
</feature>
<dbReference type="SUPFAM" id="SSF140718">
    <property type="entry name" value="Mediator hinge subcomplex-like"/>
    <property type="match status" value="1"/>
</dbReference>
<evidence type="ECO:0000256" key="5">
    <source>
        <dbReference type="ARBA" id="ARBA00023242"/>
    </source>
</evidence>
<evidence type="ECO:0000256" key="6">
    <source>
        <dbReference type="RuleBase" id="RU364060"/>
    </source>
</evidence>
<comment type="function">
    <text evidence="6">Component of the Mediator complex, a coactivator involved in the regulated transcription of nearly all RNA polymerase II-dependent genes. Mediator functions as a bridge to convey information from gene-specific regulatory proteins to the basal RNA polymerase II transcription machinery.</text>
</comment>
<proteinExistence type="inferred from homology"/>
<evidence type="ECO:0000256" key="1">
    <source>
        <dbReference type="ARBA" id="ARBA00004123"/>
    </source>
</evidence>
<dbReference type="GO" id="GO:0006357">
    <property type="term" value="P:regulation of transcription by RNA polymerase II"/>
    <property type="evidence" value="ECO:0007669"/>
    <property type="project" value="InterPro"/>
</dbReference>
<dbReference type="PANTHER" id="PTHR21428">
    <property type="entry name" value="MEDIATOR OF RNA POLYMERASE II TRANSCRIPTION SUBUNIT 7"/>
    <property type="match status" value="1"/>
</dbReference>
<name>A0A811L927_9BILA</name>
<dbReference type="Pfam" id="PF05983">
    <property type="entry name" value="Med7"/>
    <property type="match status" value="1"/>
</dbReference>
<gene>
    <name evidence="8" type="ORF">BOKJ2_LOCUS11276</name>
</gene>